<evidence type="ECO:0000256" key="1">
    <source>
        <dbReference type="ARBA" id="ARBA00008000"/>
    </source>
</evidence>
<dbReference type="GO" id="GO:0071949">
    <property type="term" value="F:FAD binding"/>
    <property type="evidence" value="ECO:0007669"/>
    <property type="project" value="InterPro"/>
</dbReference>
<dbReference type="InterPro" id="IPR006094">
    <property type="entry name" value="Oxid_FAD_bind_N"/>
</dbReference>
<dbReference type="EMBL" id="VRZA01000005">
    <property type="protein sequence ID" value="TXS92022.1"/>
    <property type="molecule type" value="Genomic_DNA"/>
</dbReference>
<dbReference type="RefSeq" id="WP_148069261.1">
    <property type="nucleotide sequence ID" value="NZ_VRZA01000005.1"/>
</dbReference>
<dbReference type="AlphaFoldDB" id="A0A5C8ZWN6"/>
<keyword evidence="6" id="KW-1185">Reference proteome</keyword>
<evidence type="ECO:0000313" key="6">
    <source>
        <dbReference type="Proteomes" id="UP000321039"/>
    </source>
</evidence>
<proteinExistence type="inferred from homology"/>
<dbReference type="SUPFAM" id="SSF56176">
    <property type="entry name" value="FAD-binding/transporter-associated domain-like"/>
    <property type="match status" value="1"/>
</dbReference>
<reference evidence="5 6" key="1">
    <citation type="submission" date="2019-08" db="EMBL/GenBank/DDBJ databases">
        <title>Parahaliea maris sp. nov., isolated from the surface seawater.</title>
        <authorList>
            <person name="Liu Y."/>
        </authorList>
    </citation>
    <scope>NUCLEOTIDE SEQUENCE [LARGE SCALE GENOMIC DNA]</scope>
    <source>
        <strain evidence="5 6">HSLHS9</strain>
    </source>
</reference>
<dbReference type="InterPro" id="IPR016164">
    <property type="entry name" value="FAD-linked_Oxase-like_C"/>
</dbReference>
<evidence type="ECO:0000256" key="2">
    <source>
        <dbReference type="ARBA" id="ARBA00022630"/>
    </source>
</evidence>
<dbReference type="Gene3D" id="3.30.465.10">
    <property type="match status" value="1"/>
</dbReference>
<name>A0A5C8ZWN6_9GAMM</name>
<dbReference type="InterPro" id="IPR016169">
    <property type="entry name" value="FAD-bd_PCMH_sub2"/>
</dbReference>
<feature type="domain" description="FAD-binding PCMH-type" evidence="4">
    <location>
        <begin position="36"/>
        <end position="222"/>
    </location>
</feature>
<dbReference type="PANTHER" id="PTHR11748:SF111">
    <property type="entry name" value="D-LACTATE DEHYDROGENASE, MITOCHONDRIAL-RELATED"/>
    <property type="match status" value="1"/>
</dbReference>
<dbReference type="SUPFAM" id="SSF55103">
    <property type="entry name" value="FAD-linked oxidases, C-terminal domain"/>
    <property type="match status" value="1"/>
</dbReference>
<dbReference type="Proteomes" id="UP000321039">
    <property type="component" value="Unassembled WGS sequence"/>
</dbReference>
<sequence length="524" mass="57045">MTVSTTLSEQLAAITGSDQVLVGEAGSALYTDVYRQLETPLAVVRPSEVEQLQDIVRLCAREGIAVNIRGGGASYTDGYLADSPNQLLIDLSQLNRIVEINEEDAYVTVEAGTTWETLKQALDERGLRTPFWGPFSGMIATVGGSMSQNTISHGSGAHGISAQSALSMDVVMADGALLRTGSASATDSPFLRYFGPDLTGLFTGDCGSLGIKARITLPLLKQRPAHRNVSFAFPDFGSMHKSMRLIAQERLEDTHFSLDGALSQGQIARQDNAGDTLRIALSILNSSPSWWEGFKQLASAGLSARRIIGKSAYMTHYIVEGIDDSEVKSRLHRIRQLVTGLGTEIPATAPSVVRGMPFAPFYNTLGPNGERWVPLHGILPHSRVPGFHTALVDLFHSREAEMKRLGIWHGGMFATVGSSGFLYELALYWPDEITDYHRAVVPADYLAQLPVYESNAEARAYVHELKQALTDLYVSHGAVNFQLGKAYPYRERLQAPALDLIRNIKQHLDPGHSLAAGNLGLLED</sequence>
<keyword evidence="2" id="KW-0285">Flavoprotein</keyword>
<protein>
    <submittedName>
        <fullName evidence="5">FAD-binding oxidoreductase</fullName>
    </submittedName>
</protein>
<dbReference type="GO" id="GO:0004458">
    <property type="term" value="F:D-lactate dehydrogenase (cytochrome) activity"/>
    <property type="evidence" value="ECO:0007669"/>
    <property type="project" value="TreeGrafter"/>
</dbReference>
<evidence type="ECO:0000259" key="4">
    <source>
        <dbReference type="PROSITE" id="PS51387"/>
    </source>
</evidence>
<dbReference type="PANTHER" id="PTHR11748">
    <property type="entry name" value="D-LACTATE DEHYDROGENASE"/>
    <property type="match status" value="1"/>
</dbReference>
<evidence type="ECO:0000256" key="3">
    <source>
        <dbReference type="ARBA" id="ARBA00022827"/>
    </source>
</evidence>
<keyword evidence="3" id="KW-0274">FAD</keyword>
<dbReference type="Pfam" id="PF01565">
    <property type="entry name" value="FAD_binding_4"/>
    <property type="match status" value="1"/>
</dbReference>
<gene>
    <name evidence="5" type="ORF">FV139_14955</name>
</gene>
<comment type="caution">
    <text evidence="5">The sequence shown here is derived from an EMBL/GenBank/DDBJ whole genome shotgun (WGS) entry which is preliminary data.</text>
</comment>
<evidence type="ECO:0000313" key="5">
    <source>
        <dbReference type="EMBL" id="TXS92022.1"/>
    </source>
</evidence>
<accession>A0A5C8ZWN6</accession>
<dbReference type="GO" id="GO:1903457">
    <property type="term" value="P:lactate catabolic process"/>
    <property type="evidence" value="ECO:0007669"/>
    <property type="project" value="TreeGrafter"/>
</dbReference>
<dbReference type="InterPro" id="IPR036318">
    <property type="entry name" value="FAD-bd_PCMH-like_sf"/>
</dbReference>
<organism evidence="5 6">
    <name type="scientific">Parahaliea maris</name>
    <dbReference type="NCBI Taxonomy" id="2716870"/>
    <lineage>
        <taxon>Bacteria</taxon>
        <taxon>Pseudomonadati</taxon>
        <taxon>Pseudomonadota</taxon>
        <taxon>Gammaproteobacteria</taxon>
        <taxon>Cellvibrionales</taxon>
        <taxon>Halieaceae</taxon>
        <taxon>Parahaliea</taxon>
    </lineage>
</organism>
<comment type="similarity">
    <text evidence="1">Belongs to the FAD-binding oxidoreductase/transferase type 4 family.</text>
</comment>
<dbReference type="PROSITE" id="PS51387">
    <property type="entry name" value="FAD_PCMH"/>
    <property type="match status" value="1"/>
</dbReference>
<dbReference type="GO" id="GO:0008720">
    <property type="term" value="F:D-lactate dehydrogenase (NAD+) activity"/>
    <property type="evidence" value="ECO:0007669"/>
    <property type="project" value="TreeGrafter"/>
</dbReference>
<dbReference type="InterPro" id="IPR016166">
    <property type="entry name" value="FAD-bd_PCMH"/>
</dbReference>